<dbReference type="PROSITE" id="PS00108">
    <property type="entry name" value="PROTEIN_KINASE_ST"/>
    <property type="match status" value="1"/>
</dbReference>
<dbReference type="InterPro" id="IPR008271">
    <property type="entry name" value="Ser/Thr_kinase_AS"/>
</dbReference>
<organism evidence="10 11">
    <name type="scientific">Pirellulimonas nuda</name>
    <dbReference type="NCBI Taxonomy" id="2528009"/>
    <lineage>
        <taxon>Bacteria</taxon>
        <taxon>Pseudomonadati</taxon>
        <taxon>Planctomycetota</taxon>
        <taxon>Planctomycetia</taxon>
        <taxon>Pirellulales</taxon>
        <taxon>Lacipirellulaceae</taxon>
        <taxon>Pirellulimonas</taxon>
    </lineage>
</organism>
<keyword evidence="4 7" id="KW-0547">Nucleotide-binding</keyword>
<evidence type="ECO:0000256" key="1">
    <source>
        <dbReference type="ARBA" id="ARBA00012513"/>
    </source>
</evidence>
<feature type="transmembrane region" description="Helical" evidence="8">
    <location>
        <begin position="420"/>
        <end position="438"/>
    </location>
</feature>
<evidence type="ECO:0000256" key="2">
    <source>
        <dbReference type="ARBA" id="ARBA00022527"/>
    </source>
</evidence>
<dbReference type="GO" id="GO:0004674">
    <property type="term" value="F:protein serine/threonine kinase activity"/>
    <property type="evidence" value="ECO:0007669"/>
    <property type="project" value="UniProtKB-KW"/>
</dbReference>
<evidence type="ECO:0000256" key="3">
    <source>
        <dbReference type="ARBA" id="ARBA00022679"/>
    </source>
</evidence>
<dbReference type="EMBL" id="CP036291">
    <property type="protein sequence ID" value="QDU91736.1"/>
    <property type="molecule type" value="Genomic_DNA"/>
</dbReference>
<dbReference type="Gene3D" id="1.10.510.10">
    <property type="entry name" value="Transferase(Phosphotransferase) domain 1"/>
    <property type="match status" value="1"/>
</dbReference>
<dbReference type="KEGG" id="pnd:Pla175_51670"/>
<dbReference type="EC" id="2.7.11.1" evidence="1"/>
<feature type="binding site" evidence="7">
    <location>
        <position position="118"/>
    </location>
    <ligand>
        <name>ATP</name>
        <dbReference type="ChEBI" id="CHEBI:30616"/>
    </ligand>
</feature>
<dbReference type="SUPFAM" id="SSF56112">
    <property type="entry name" value="Protein kinase-like (PK-like)"/>
    <property type="match status" value="1"/>
</dbReference>
<dbReference type="RefSeq" id="WP_145291891.1">
    <property type="nucleotide sequence ID" value="NZ_CP036291.1"/>
</dbReference>
<keyword evidence="3 10" id="KW-0808">Transferase</keyword>
<dbReference type="OrthoDB" id="6111975at2"/>
<evidence type="ECO:0000256" key="7">
    <source>
        <dbReference type="PROSITE-ProRule" id="PRU10141"/>
    </source>
</evidence>
<dbReference type="PROSITE" id="PS00107">
    <property type="entry name" value="PROTEIN_KINASE_ATP"/>
    <property type="match status" value="1"/>
</dbReference>
<feature type="transmembrane region" description="Helical" evidence="8">
    <location>
        <begin position="494"/>
        <end position="519"/>
    </location>
</feature>
<evidence type="ECO:0000256" key="8">
    <source>
        <dbReference type="SAM" id="Phobius"/>
    </source>
</evidence>
<dbReference type="CDD" id="cd14014">
    <property type="entry name" value="STKc_PknB_like"/>
    <property type="match status" value="1"/>
</dbReference>
<evidence type="ECO:0000259" key="9">
    <source>
        <dbReference type="PROSITE" id="PS50011"/>
    </source>
</evidence>
<dbReference type="GO" id="GO:0005524">
    <property type="term" value="F:ATP binding"/>
    <property type="evidence" value="ECO:0007669"/>
    <property type="project" value="UniProtKB-UniRule"/>
</dbReference>
<evidence type="ECO:0000313" key="10">
    <source>
        <dbReference type="EMBL" id="QDU91736.1"/>
    </source>
</evidence>
<keyword evidence="8" id="KW-1133">Transmembrane helix</keyword>
<gene>
    <name evidence="10" type="primary">prkC_16</name>
    <name evidence="10" type="ORF">Pla175_51670</name>
</gene>
<keyword evidence="11" id="KW-1185">Reference proteome</keyword>
<dbReference type="Gene3D" id="3.30.200.20">
    <property type="entry name" value="Phosphorylase Kinase, domain 1"/>
    <property type="match status" value="1"/>
</dbReference>
<dbReference type="PROSITE" id="PS50011">
    <property type="entry name" value="PROTEIN_KINASE_DOM"/>
    <property type="match status" value="1"/>
</dbReference>
<dbReference type="Proteomes" id="UP000317429">
    <property type="component" value="Chromosome"/>
</dbReference>
<dbReference type="SMART" id="SM00220">
    <property type="entry name" value="S_TKc"/>
    <property type="match status" value="1"/>
</dbReference>
<sequence length="568" mass="61311">MTAEPIPEDERLALVLEELTDAAQRGDDLAPQRIADAQPSLAPAVWELWGALMITGAAANGATVRWQRDSVQTAQAPAEFELPHQMGDYELLEEVGRGGMGIVYRARQSSLRREVAVKVILRGAVASPQDRSRFRSEAEAAARLDHPGVVSIYEVGEHDGQLYFSMPMVRGQTLAARLQLGPLAEAEAARIVAAVARAIQYAHERGIVHRDLKPANILLDAAGEPHVSDFGLAKRLEPSSSATLTQAGAIMGTPSFMAPEQASGGRGDIGPWTDVYSLGALLYAAVTGRPPHQGPSPVDTLISLLEQEPPAPRLLNGRVTRDLEMVILRCLQKPADLRYASAAEVADDLDALLCGEPVSARSGRFSQVVSRVFRETSHAALLENWGLLWMWHSLVLLVICLATNAMHALRHSVPAMAQPWPYLLLWGGGLSIWAPIFWKLRHRSGPVTAIERQIAHLWGSSVVGVVLLFVIEGLLGLEVLTLSPVLAVISGMVFAVKAGMLAGSFYVQSAALFATALVMAKMQREGLDLSVTLFGVVAAAAFFVPGLKYYLQRRRLGRRSRGGGEANP</sequence>
<feature type="transmembrane region" description="Helical" evidence="8">
    <location>
        <begin position="388"/>
        <end position="408"/>
    </location>
</feature>
<dbReference type="Pfam" id="PF00069">
    <property type="entry name" value="Pkinase"/>
    <property type="match status" value="1"/>
</dbReference>
<dbReference type="InterPro" id="IPR017441">
    <property type="entry name" value="Protein_kinase_ATP_BS"/>
</dbReference>
<name>A0A518DJW0_9BACT</name>
<keyword evidence="8" id="KW-0472">Membrane</keyword>
<evidence type="ECO:0000256" key="5">
    <source>
        <dbReference type="ARBA" id="ARBA00022777"/>
    </source>
</evidence>
<keyword evidence="5 10" id="KW-0418">Kinase</keyword>
<dbReference type="InterPro" id="IPR000719">
    <property type="entry name" value="Prot_kinase_dom"/>
</dbReference>
<feature type="transmembrane region" description="Helical" evidence="8">
    <location>
        <begin position="458"/>
        <end position="482"/>
    </location>
</feature>
<keyword evidence="6 7" id="KW-0067">ATP-binding</keyword>
<dbReference type="FunFam" id="1.10.510.10:FF:000021">
    <property type="entry name" value="Serine/threonine protein kinase"/>
    <property type="match status" value="1"/>
</dbReference>
<evidence type="ECO:0000256" key="6">
    <source>
        <dbReference type="ARBA" id="ARBA00022840"/>
    </source>
</evidence>
<keyword evidence="2" id="KW-0723">Serine/threonine-protein kinase</keyword>
<feature type="transmembrane region" description="Helical" evidence="8">
    <location>
        <begin position="531"/>
        <end position="551"/>
    </location>
</feature>
<feature type="domain" description="Protein kinase" evidence="9">
    <location>
        <begin position="89"/>
        <end position="353"/>
    </location>
</feature>
<protein>
    <recommendedName>
        <fullName evidence="1">non-specific serine/threonine protein kinase</fullName>
        <ecNumber evidence="1">2.7.11.1</ecNumber>
    </recommendedName>
</protein>
<dbReference type="PANTHER" id="PTHR43289:SF6">
    <property type="entry name" value="SERINE_THREONINE-PROTEIN KINASE NEKL-3"/>
    <property type="match status" value="1"/>
</dbReference>
<keyword evidence="8" id="KW-0812">Transmembrane</keyword>
<dbReference type="InterPro" id="IPR011009">
    <property type="entry name" value="Kinase-like_dom_sf"/>
</dbReference>
<dbReference type="AlphaFoldDB" id="A0A518DJW0"/>
<proteinExistence type="predicted"/>
<evidence type="ECO:0000313" key="11">
    <source>
        <dbReference type="Proteomes" id="UP000317429"/>
    </source>
</evidence>
<evidence type="ECO:0000256" key="4">
    <source>
        <dbReference type="ARBA" id="ARBA00022741"/>
    </source>
</evidence>
<dbReference type="PANTHER" id="PTHR43289">
    <property type="entry name" value="MITOGEN-ACTIVATED PROTEIN KINASE KINASE KINASE 20-RELATED"/>
    <property type="match status" value="1"/>
</dbReference>
<accession>A0A518DJW0</accession>
<reference evidence="10 11" key="1">
    <citation type="submission" date="2019-02" db="EMBL/GenBank/DDBJ databases">
        <title>Deep-cultivation of Planctomycetes and their phenomic and genomic characterization uncovers novel biology.</title>
        <authorList>
            <person name="Wiegand S."/>
            <person name="Jogler M."/>
            <person name="Boedeker C."/>
            <person name="Pinto D."/>
            <person name="Vollmers J."/>
            <person name="Rivas-Marin E."/>
            <person name="Kohn T."/>
            <person name="Peeters S.H."/>
            <person name="Heuer A."/>
            <person name="Rast P."/>
            <person name="Oberbeckmann S."/>
            <person name="Bunk B."/>
            <person name="Jeske O."/>
            <person name="Meyerdierks A."/>
            <person name="Storesund J.E."/>
            <person name="Kallscheuer N."/>
            <person name="Luecker S."/>
            <person name="Lage O.M."/>
            <person name="Pohl T."/>
            <person name="Merkel B.J."/>
            <person name="Hornburger P."/>
            <person name="Mueller R.-W."/>
            <person name="Bruemmer F."/>
            <person name="Labrenz M."/>
            <person name="Spormann A.M."/>
            <person name="Op den Camp H."/>
            <person name="Overmann J."/>
            <person name="Amann R."/>
            <person name="Jetten M.S.M."/>
            <person name="Mascher T."/>
            <person name="Medema M.H."/>
            <person name="Devos D.P."/>
            <person name="Kaster A.-K."/>
            <person name="Ovreas L."/>
            <person name="Rohde M."/>
            <person name="Galperin M.Y."/>
            <person name="Jogler C."/>
        </authorList>
    </citation>
    <scope>NUCLEOTIDE SEQUENCE [LARGE SCALE GENOMIC DNA]</scope>
    <source>
        <strain evidence="10 11">Pla175</strain>
    </source>
</reference>